<dbReference type="GO" id="GO:0071513">
    <property type="term" value="C:phosphopantothenoylcysteine decarboxylase complex"/>
    <property type="evidence" value="ECO:0007669"/>
    <property type="project" value="TreeGrafter"/>
</dbReference>
<dbReference type="PANTHER" id="PTHR14359">
    <property type="entry name" value="HOMO-OLIGOMERIC FLAVIN CONTAINING CYS DECARBOXYLASE FAMILY"/>
    <property type="match status" value="1"/>
</dbReference>
<dbReference type="Proteomes" id="UP000094565">
    <property type="component" value="Chromosome 3"/>
</dbReference>
<evidence type="ECO:0000256" key="1">
    <source>
        <dbReference type="ARBA" id="ARBA00038350"/>
    </source>
</evidence>
<dbReference type="InterPro" id="IPR036551">
    <property type="entry name" value="Flavin_trans-like"/>
</dbReference>
<feature type="compositionally biased region" description="Acidic residues" evidence="2">
    <location>
        <begin position="324"/>
        <end position="353"/>
    </location>
</feature>
<sequence length="395" mass="44180">MSGPAAGEDSSRDRKISFVDQETVKDAALHNLRQTSPPSILNTPGQSTNNVANNNVDLESDKLRSSLQSSPSNIATKNSPNLATTTTSAQGSRAPSNEAHPHFESIEATLHHLEIEKVMTPPPIMSKLNKEDGKHHVLFGVCGSISSKKVKLIIHRLEEIYNADRISIHLILTGSAERFISREDFPSDVTIWRDKDEWLTWKARTDPVLHIELRRWADILVVAPLTSNTFAKIALGLCDNLLTNVIRAWNTQFPILLAPSLVSFAYNSPVTRRHLKTIKEEMPWIEVLKPTEKVMGSFGEIVMGGMMDWNEIVDKVVQKLGGYPEDDIPDHDDEEEEEEGEGNGDEDDEDDDGNNNGNNNDSDNEDDDEDQSVEKKLTLAEEDELARLKDQQTRQ</sequence>
<dbReference type="SUPFAM" id="SSF52507">
    <property type="entry name" value="Homo-oligomeric flavin-containing Cys decarboxylases, HFCD"/>
    <property type="match status" value="1"/>
</dbReference>
<dbReference type="Pfam" id="PF02441">
    <property type="entry name" value="Flavoprotein"/>
    <property type="match status" value="1"/>
</dbReference>
<dbReference type="GO" id="GO:0004633">
    <property type="term" value="F:phosphopantothenoylcysteine decarboxylase activity"/>
    <property type="evidence" value="ECO:0007669"/>
    <property type="project" value="TreeGrafter"/>
</dbReference>
<feature type="compositionally biased region" description="Basic and acidic residues" evidence="2">
    <location>
        <begin position="9"/>
        <end position="28"/>
    </location>
</feature>
<name>A0A1B2JFU3_PICPA</name>
<evidence type="ECO:0000313" key="5">
    <source>
        <dbReference type="Proteomes" id="UP000094565"/>
    </source>
</evidence>
<evidence type="ECO:0000313" key="4">
    <source>
        <dbReference type="EMBL" id="ANZ76907.1"/>
    </source>
</evidence>
<dbReference type="OrthoDB" id="1532798at2759"/>
<dbReference type="EMBL" id="CP014586">
    <property type="protein sequence ID" value="ANZ76907.1"/>
    <property type="molecule type" value="Genomic_DNA"/>
</dbReference>
<dbReference type="GO" id="GO:0015937">
    <property type="term" value="P:coenzyme A biosynthetic process"/>
    <property type="evidence" value="ECO:0007669"/>
    <property type="project" value="TreeGrafter"/>
</dbReference>
<feature type="region of interest" description="Disordered" evidence="2">
    <location>
        <begin position="1"/>
        <end position="99"/>
    </location>
</feature>
<feature type="compositionally biased region" description="Polar residues" evidence="2">
    <location>
        <begin position="32"/>
        <end position="57"/>
    </location>
</feature>
<dbReference type="AlphaFoldDB" id="A0A1B2JFU3"/>
<feature type="compositionally biased region" description="Acidic residues" evidence="2">
    <location>
        <begin position="362"/>
        <end position="371"/>
    </location>
</feature>
<evidence type="ECO:0000256" key="2">
    <source>
        <dbReference type="SAM" id="MobiDB-lite"/>
    </source>
</evidence>
<accession>A0A1B2JFU3</accession>
<dbReference type="PANTHER" id="PTHR14359:SF17">
    <property type="entry name" value="PHOSPHOPANTOTHENOYLCYSTEINE DECARBOXYLASE SUBUNIT SIS2-RELATED"/>
    <property type="match status" value="1"/>
</dbReference>
<dbReference type="InterPro" id="IPR003382">
    <property type="entry name" value="Flavoprotein"/>
</dbReference>
<feature type="domain" description="Flavoprotein" evidence="3">
    <location>
        <begin position="136"/>
        <end position="320"/>
    </location>
</feature>
<feature type="compositionally biased region" description="Basic and acidic residues" evidence="2">
    <location>
        <begin position="372"/>
        <end position="395"/>
    </location>
</feature>
<protein>
    <submittedName>
        <fullName evidence="4">BA75_03471T0</fullName>
    </submittedName>
</protein>
<feature type="region of interest" description="Disordered" evidence="2">
    <location>
        <begin position="321"/>
        <end position="395"/>
    </location>
</feature>
<reference evidence="4 5" key="1">
    <citation type="submission" date="2016-02" db="EMBL/GenBank/DDBJ databases">
        <title>Comparative genomic and transcriptomic foundation for Pichia pastoris.</title>
        <authorList>
            <person name="Love K.R."/>
            <person name="Shah K.A."/>
            <person name="Whittaker C.A."/>
            <person name="Wu J."/>
            <person name="Bartlett M.C."/>
            <person name="Ma D."/>
            <person name="Leeson R.L."/>
            <person name="Priest M."/>
            <person name="Young S.K."/>
            <person name="Love J.C."/>
        </authorList>
    </citation>
    <scope>NUCLEOTIDE SEQUENCE [LARGE SCALE GENOMIC DNA]</scope>
    <source>
        <strain evidence="4 5">ATCC 28485</strain>
    </source>
</reference>
<gene>
    <name evidence="4" type="primary">SIS2</name>
    <name evidence="4" type="ORF">ATY40_BA7503471</name>
</gene>
<feature type="compositionally biased region" description="Polar residues" evidence="2">
    <location>
        <begin position="65"/>
        <end position="95"/>
    </location>
</feature>
<evidence type="ECO:0000259" key="3">
    <source>
        <dbReference type="Pfam" id="PF02441"/>
    </source>
</evidence>
<comment type="similarity">
    <text evidence="1">Belongs to the HFCD (homooligomeric flavin containing Cys decarboxylase) superfamily.</text>
</comment>
<keyword evidence="5" id="KW-1185">Reference proteome</keyword>
<organism evidence="4 5">
    <name type="scientific">Komagataella pastoris</name>
    <name type="common">Yeast</name>
    <name type="synonym">Pichia pastoris</name>
    <dbReference type="NCBI Taxonomy" id="4922"/>
    <lineage>
        <taxon>Eukaryota</taxon>
        <taxon>Fungi</taxon>
        <taxon>Dikarya</taxon>
        <taxon>Ascomycota</taxon>
        <taxon>Saccharomycotina</taxon>
        <taxon>Pichiomycetes</taxon>
        <taxon>Pichiales</taxon>
        <taxon>Pichiaceae</taxon>
        <taxon>Komagataella</taxon>
    </lineage>
</organism>
<dbReference type="Gene3D" id="3.40.50.1950">
    <property type="entry name" value="Flavin prenyltransferase-like"/>
    <property type="match status" value="1"/>
</dbReference>
<proteinExistence type="inferred from homology"/>
<dbReference type="GO" id="GO:0010181">
    <property type="term" value="F:FMN binding"/>
    <property type="evidence" value="ECO:0007669"/>
    <property type="project" value="TreeGrafter"/>
</dbReference>